<dbReference type="InterPro" id="IPR003850">
    <property type="entry name" value="PurS"/>
</dbReference>
<dbReference type="SUPFAM" id="SSF82697">
    <property type="entry name" value="PurS-like"/>
    <property type="match status" value="1"/>
</dbReference>
<dbReference type="Proteomes" id="UP000060778">
    <property type="component" value="Chromosome"/>
</dbReference>
<dbReference type="GO" id="GO:0006189">
    <property type="term" value="P:'de novo' IMP biosynthetic process"/>
    <property type="evidence" value="ECO:0007669"/>
    <property type="project" value="UniProtKB-UniRule"/>
</dbReference>
<comment type="function">
    <text evidence="6">Part of the phosphoribosylformylglycinamidine synthase complex involved in the purines biosynthetic pathway. Catalyzes the ATP-dependent conversion of formylglycinamide ribonucleotide (FGAR) and glutamine to yield formylglycinamidine ribonucleotide (FGAM) and glutamate. The FGAM synthase complex is composed of three subunits. PurQ produces an ammonia molecule by converting glutamine to glutamate. PurL transfers the ammonia molecule to FGAR to form FGAM in an ATP-dependent manner. PurS interacts with PurQ and PurL and is thought to assist in the transfer of the ammonia molecule from PurQ to PurL.</text>
</comment>
<gene>
    <name evidence="6" type="primary">purS</name>
    <name evidence="7" type="ORF">EYM_04235</name>
</gene>
<evidence type="ECO:0000256" key="3">
    <source>
        <dbReference type="ARBA" id="ARBA00022741"/>
    </source>
</evidence>
<keyword evidence="8" id="KW-1185">Reference proteome</keyword>
<dbReference type="Pfam" id="PF02700">
    <property type="entry name" value="PurS"/>
    <property type="match status" value="1"/>
</dbReference>
<comment type="similarity">
    <text evidence="6">Belongs to the PurS family.</text>
</comment>
<keyword evidence="1 6" id="KW-0963">Cytoplasm</keyword>
<evidence type="ECO:0000256" key="6">
    <source>
        <dbReference type="HAMAP-Rule" id="MF_01926"/>
    </source>
</evidence>
<accession>A0A0U3F6P4</accession>
<evidence type="ECO:0000256" key="1">
    <source>
        <dbReference type="ARBA" id="ARBA00022490"/>
    </source>
</evidence>
<keyword evidence="5 6" id="KW-0067">ATP-binding</keyword>
<dbReference type="AlphaFoldDB" id="A0A0U3F6P4"/>
<evidence type="ECO:0000256" key="4">
    <source>
        <dbReference type="ARBA" id="ARBA00022755"/>
    </source>
</evidence>
<sequence length="97" mass="11202">MTSMEYQVEVIIRNKKVARDPEAETIFNELVSRSNLGKDVTSLRTGKWFLFNVVADSEESAIEKVTRLCKELRIFNPVIHEMEVRLYKSSSTQISGY</sequence>
<organism evidence="7 8">
    <name type="scientific">Ignicoccus islandicus DSM 13165</name>
    <dbReference type="NCBI Taxonomy" id="940295"/>
    <lineage>
        <taxon>Archaea</taxon>
        <taxon>Thermoproteota</taxon>
        <taxon>Thermoprotei</taxon>
        <taxon>Desulfurococcales</taxon>
        <taxon>Desulfurococcaceae</taxon>
        <taxon>Ignicoccus</taxon>
    </lineage>
</organism>
<comment type="subcellular location">
    <subcellularLocation>
        <location evidence="6">Cytoplasm</location>
    </subcellularLocation>
</comment>
<dbReference type="PANTHER" id="PTHR34696">
    <property type="entry name" value="PHOSPHORIBOSYLFORMYLGLYCINAMIDINE SYNTHASE SUBUNIT PURS"/>
    <property type="match status" value="1"/>
</dbReference>
<dbReference type="EMBL" id="CP006867">
    <property type="protein sequence ID" value="ALU11736.1"/>
    <property type="molecule type" value="Genomic_DNA"/>
</dbReference>
<name>A0A0U3F6P4_9CREN</name>
<proteinExistence type="inferred from homology"/>
<dbReference type="GO" id="GO:0005524">
    <property type="term" value="F:ATP binding"/>
    <property type="evidence" value="ECO:0007669"/>
    <property type="project" value="UniProtKB-UniRule"/>
</dbReference>
<dbReference type="EC" id="6.3.5.3" evidence="6"/>
<reference evidence="7 8" key="1">
    <citation type="submission" date="2013-11" db="EMBL/GenBank/DDBJ databases">
        <title>Comparative genomics of Ignicoccus.</title>
        <authorList>
            <person name="Podar M."/>
        </authorList>
    </citation>
    <scope>NUCLEOTIDE SEQUENCE [LARGE SCALE GENOMIC DNA]</scope>
    <source>
        <strain evidence="7 8">DSM 13165</strain>
    </source>
</reference>
<dbReference type="Gene3D" id="3.30.1280.10">
    <property type="entry name" value="Phosphoribosylformylglycinamidine synthase subunit PurS"/>
    <property type="match status" value="1"/>
</dbReference>
<keyword evidence="3 6" id="KW-0547">Nucleotide-binding</keyword>
<dbReference type="GO" id="GO:0004642">
    <property type="term" value="F:phosphoribosylformylglycinamidine synthase activity"/>
    <property type="evidence" value="ECO:0007669"/>
    <property type="project" value="UniProtKB-UniRule"/>
</dbReference>
<evidence type="ECO:0000313" key="8">
    <source>
        <dbReference type="Proteomes" id="UP000060778"/>
    </source>
</evidence>
<evidence type="ECO:0000313" key="7">
    <source>
        <dbReference type="EMBL" id="ALU11736.1"/>
    </source>
</evidence>
<dbReference type="HAMAP" id="MF_01926">
    <property type="entry name" value="PurS"/>
    <property type="match status" value="1"/>
</dbReference>
<dbReference type="UniPathway" id="UPA00074">
    <property type="reaction ID" value="UER00128"/>
</dbReference>
<dbReference type="PANTHER" id="PTHR34696:SF1">
    <property type="entry name" value="PHOSPHORIBOSYLFORMYLGLYCINAMIDINE SYNTHASE SUBUNIT PURS"/>
    <property type="match status" value="1"/>
</dbReference>
<comment type="subunit">
    <text evidence="6">Part of the FGAM synthase complex composed of 1 PurL, 1 PurQ and 2 PurS subunits.</text>
</comment>
<dbReference type="InterPro" id="IPR036604">
    <property type="entry name" value="PurS-like_sf"/>
</dbReference>
<comment type="pathway">
    <text evidence="6">Purine metabolism; IMP biosynthesis via de novo pathway; 5-amino-1-(5-phospho-D-ribosyl)imidazole from N(2)-formyl-N(1)-(5-phospho-D-ribosyl)glycinamide: step 1/2.</text>
</comment>
<evidence type="ECO:0000256" key="2">
    <source>
        <dbReference type="ARBA" id="ARBA00022598"/>
    </source>
</evidence>
<evidence type="ECO:0000256" key="5">
    <source>
        <dbReference type="ARBA" id="ARBA00022840"/>
    </source>
</evidence>
<dbReference type="GO" id="GO:0005737">
    <property type="term" value="C:cytoplasm"/>
    <property type="evidence" value="ECO:0007669"/>
    <property type="project" value="UniProtKB-SubCell"/>
</dbReference>
<dbReference type="STRING" id="940295.EYM_04235"/>
<protein>
    <recommendedName>
        <fullName evidence="6">Phosphoribosylformylglycinamidine synthase subunit PurS</fullName>
        <shortName evidence="6">FGAM synthase</shortName>
        <ecNumber evidence="6">6.3.5.3</ecNumber>
    </recommendedName>
    <alternativeName>
        <fullName evidence="6">Formylglycinamide ribonucleotide amidotransferase subunit III</fullName>
        <shortName evidence="6">FGAR amidotransferase III</shortName>
        <shortName evidence="6">FGAR-AT III</shortName>
    </alternativeName>
    <alternativeName>
        <fullName evidence="6">Phosphoribosylformylglycinamidine synthase subunit III</fullName>
    </alternativeName>
</protein>
<comment type="catalytic activity">
    <reaction evidence="6">
        <text>N(2)-formyl-N(1)-(5-phospho-beta-D-ribosyl)glycinamide + L-glutamine + ATP + H2O = 2-formamido-N(1)-(5-O-phospho-beta-D-ribosyl)acetamidine + L-glutamate + ADP + phosphate + H(+)</text>
        <dbReference type="Rhea" id="RHEA:17129"/>
        <dbReference type="ChEBI" id="CHEBI:15377"/>
        <dbReference type="ChEBI" id="CHEBI:15378"/>
        <dbReference type="ChEBI" id="CHEBI:29985"/>
        <dbReference type="ChEBI" id="CHEBI:30616"/>
        <dbReference type="ChEBI" id="CHEBI:43474"/>
        <dbReference type="ChEBI" id="CHEBI:58359"/>
        <dbReference type="ChEBI" id="CHEBI:147286"/>
        <dbReference type="ChEBI" id="CHEBI:147287"/>
        <dbReference type="ChEBI" id="CHEBI:456216"/>
        <dbReference type="EC" id="6.3.5.3"/>
    </reaction>
</comment>
<keyword evidence="2 6" id="KW-0436">Ligase</keyword>
<dbReference type="KEGG" id="iis:EYM_04235"/>
<keyword evidence="4 6" id="KW-0658">Purine biosynthesis</keyword>